<sequence>MFIRTSIIASATLALLASVAQVEAHSWADCVDWRPKDPQNPGFRDSDGECFGWARQYPMDKTPFAALDSSSPSRHYQQDHIANPVPCSNRRAGVEPGADETRQDPISKAYGGKFGAQPRVKAGDTMCVRWPAKNHAAKNEREKFVRINMPLELLDKDPDQKTFSNSTIATIPFKNCHGVESNPDAAPCGGCFPIPANLQTGNYVVQWRWELNEGEFYASCWDLAVTGTDPTAPGGNQTAPLPPPTPLGRSTSVFGNLAKNI</sequence>
<dbReference type="OrthoDB" id="165036at2759"/>
<dbReference type="Gene3D" id="2.70.50.70">
    <property type="match status" value="1"/>
</dbReference>
<feature type="chain" id="PRO_5012305230" description="Chitin-binding type-4 domain-containing protein" evidence="2">
    <location>
        <begin position="25"/>
        <end position="261"/>
    </location>
</feature>
<comment type="caution">
    <text evidence="3">The sequence shown here is derived from an EMBL/GenBank/DDBJ whole genome shotgun (WGS) entry which is preliminary data.</text>
</comment>
<proteinExistence type="predicted"/>
<evidence type="ECO:0008006" key="5">
    <source>
        <dbReference type="Google" id="ProtNLM"/>
    </source>
</evidence>
<protein>
    <recommendedName>
        <fullName evidence="5">Chitin-binding type-4 domain-containing protein</fullName>
    </recommendedName>
</protein>
<accession>A0A1Y2GT65</accession>
<evidence type="ECO:0000256" key="1">
    <source>
        <dbReference type="SAM" id="MobiDB-lite"/>
    </source>
</evidence>
<feature type="region of interest" description="Disordered" evidence="1">
    <location>
        <begin position="228"/>
        <end position="250"/>
    </location>
</feature>
<evidence type="ECO:0000313" key="4">
    <source>
        <dbReference type="Proteomes" id="UP000193648"/>
    </source>
</evidence>
<dbReference type="InParanoid" id="A0A1Y2GT65"/>
<dbReference type="PANTHER" id="PTHR35559:SF1">
    <property type="entry name" value="CHITIN-BINDING TYPE-4 DOMAIN-CONTAINING PROTEIN"/>
    <property type="match status" value="1"/>
</dbReference>
<dbReference type="PANTHER" id="PTHR35559">
    <property type="entry name" value="CHITIN-BINDING TYPE-4 DOMAIN-CONTAINING PROTEIN"/>
    <property type="match status" value="1"/>
</dbReference>
<organism evidence="3 4">
    <name type="scientific">Lobosporangium transversale</name>
    <dbReference type="NCBI Taxonomy" id="64571"/>
    <lineage>
        <taxon>Eukaryota</taxon>
        <taxon>Fungi</taxon>
        <taxon>Fungi incertae sedis</taxon>
        <taxon>Mucoromycota</taxon>
        <taxon>Mortierellomycotina</taxon>
        <taxon>Mortierellomycetes</taxon>
        <taxon>Mortierellales</taxon>
        <taxon>Mortierellaceae</taxon>
        <taxon>Lobosporangium</taxon>
    </lineage>
</organism>
<feature type="region of interest" description="Disordered" evidence="1">
    <location>
        <begin position="67"/>
        <end position="115"/>
    </location>
</feature>
<evidence type="ECO:0000256" key="2">
    <source>
        <dbReference type="SAM" id="SignalP"/>
    </source>
</evidence>
<reference evidence="3 4" key="1">
    <citation type="submission" date="2016-07" db="EMBL/GenBank/DDBJ databases">
        <title>Pervasive Adenine N6-methylation of Active Genes in Fungi.</title>
        <authorList>
            <consortium name="DOE Joint Genome Institute"/>
            <person name="Mondo S.J."/>
            <person name="Dannebaum R.O."/>
            <person name="Kuo R.C."/>
            <person name="Labutti K."/>
            <person name="Haridas S."/>
            <person name="Kuo A."/>
            <person name="Salamov A."/>
            <person name="Ahrendt S.R."/>
            <person name="Lipzen A."/>
            <person name="Sullivan W."/>
            <person name="Andreopoulos W.B."/>
            <person name="Clum A."/>
            <person name="Lindquist E."/>
            <person name="Daum C."/>
            <person name="Ramamoorthy G.K."/>
            <person name="Gryganskyi A."/>
            <person name="Culley D."/>
            <person name="Magnuson J.K."/>
            <person name="James T.Y."/>
            <person name="O'Malley M.A."/>
            <person name="Stajich J.E."/>
            <person name="Spatafora J.W."/>
            <person name="Visel A."/>
            <person name="Grigoriev I.V."/>
        </authorList>
    </citation>
    <scope>NUCLEOTIDE SEQUENCE [LARGE SCALE GENOMIC DNA]</scope>
    <source>
        <strain evidence="3 4">NRRL 3116</strain>
    </source>
</reference>
<keyword evidence="4" id="KW-1185">Reference proteome</keyword>
<dbReference type="GeneID" id="33571743"/>
<dbReference type="RefSeq" id="XP_021883234.1">
    <property type="nucleotide sequence ID" value="XM_022029900.1"/>
</dbReference>
<gene>
    <name evidence="3" type="ORF">BCR41DRAFT_420458</name>
</gene>
<dbReference type="AlphaFoldDB" id="A0A1Y2GT65"/>
<name>A0A1Y2GT65_9FUNG</name>
<keyword evidence="2" id="KW-0732">Signal</keyword>
<evidence type="ECO:0000313" key="3">
    <source>
        <dbReference type="EMBL" id="ORZ22680.1"/>
    </source>
</evidence>
<feature type="signal peptide" evidence="2">
    <location>
        <begin position="1"/>
        <end position="24"/>
    </location>
</feature>
<dbReference type="EMBL" id="MCFF01000010">
    <property type="protein sequence ID" value="ORZ22680.1"/>
    <property type="molecule type" value="Genomic_DNA"/>
</dbReference>
<dbReference type="Proteomes" id="UP000193648">
    <property type="component" value="Unassembled WGS sequence"/>
</dbReference>